<dbReference type="AlphaFoldDB" id="A0A3A6TVE4"/>
<keyword evidence="1" id="KW-0812">Transmembrane</keyword>
<evidence type="ECO:0000256" key="1">
    <source>
        <dbReference type="SAM" id="Phobius"/>
    </source>
</evidence>
<dbReference type="EMBL" id="QYYH01000027">
    <property type="protein sequence ID" value="RJY18266.1"/>
    <property type="molecule type" value="Genomic_DNA"/>
</dbReference>
<reference evidence="2 3" key="1">
    <citation type="submission" date="2018-09" db="EMBL/GenBank/DDBJ databases">
        <title>Phylogeny of the Shewanellaceae, and recommendation for two new genera, Pseudoshewanella and Parashewanella.</title>
        <authorList>
            <person name="Wang G."/>
        </authorList>
    </citation>
    <scope>NUCLEOTIDE SEQUENCE [LARGE SCALE GENOMIC DNA]</scope>
    <source>
        <strain evidence="2 3">KCTC 22492</strain>
    </source>
</reference>
<evidence type="ECO:0000313" key="2">
    <source>
        <dbReference type="EMBL" id="RJY18266.1"/>
    </source>
</evidence>
<keyword evidence="1" id="KW-0472">Membrane</keyword>
<sequence>MKESDVDKIIQNMEDAKIADIQAKLVSLKPSKHSWLFNYLYFIIALFLLHYFTEFNVYEGQNLILIFLMVVISKIDKPRIDSAHERIDTLIALLEKLEYTKKNNQTSSQANDYEHNKSD</sequence>
<feature type="transmembrane region" description="Helical" evidence="1">
    <location>
        <begin position="35"/>
        <end position="52"/>
    </location>
</feature>
<gene>
    <name evidence="2" type="ORF">D5R81_05950</name>
</gene>
<organism evidence="2 3">
    <name type="scientific">Parashewanella spongiae</name>
    <dbReference type="NCBI Taxonomy" id="342950"/>
    <lineage>
        <taxon>Bacteria</taxon>
        <taxon>Pseudomonadati</taxon>
        <taxon>Pseudomonadota</taxon>
        <taxon>Gammaproteobacteria</taxon>
        <taxon>Alteromonadales</taxon>
        <taxon>Shewanellaceae</taxon>
        <taxon>Parashewanella</taxon>
    </lineage>
</organism>
<protein>
    <submittedName>
        <fullName evidence="2">Uncharacterized protein</fullName>
    </submittedName>
</protein>
<keyword evidence="1" id="KW-1133">Transmembrane helix</keyword>
<name>A0A3A6TVE4_9GAMM</name>
<accession>A0A3A6TVE4</accession>
<proteinExistence type="predicted"/>
<comment type="caution">
    <text evidence="2">The sequence shown here is derived from an EMBL/GenBank/DDBJ whole genome shotgun (WGS) entry which is preliminary data.</text>
</comment>
<keyword evidence="3" id="KW-1185">Reference proteome</keyword>
<dbReference type="Proteomes" id="UP000273022">
    <property type="component" value="Unassembled WGS sequence"/>
</dbReference>
<dbReference type="RefSeq" id="WP_121852740.1">
    <property type="nucleotide sequence ID" value="NZ_CP037952.1"/>
</dbReference>
<evidence type="ECO:0000313" key="3">
    <source>
        <dbReference type="Proteomes" id="UP000273022"/>
    </source>
</evidence>